<sequence length="382" mass="43225">MLLHRPFEAHETRSDCDTLYKITCMRLSDGVSTQDDPQDVVIIKSLRGLLLLSAICSAVSIFLGFAPACEAADQQSNPTQQQWTSAELKNWWRIPSLPAKFQYSLTLSTRVNPENPGDVQFASTISHVKKAASDHIMENPFPTGPKTTLTNLLIRNSHYGALLSRVNNDRWVLKKLGLGSNLPPDLSREHDFNELPHFGQAAILRDRLGEPGVLLKELPRETWRGEEVRVLEATFPDVPEERKKALQPINYTPKAKFYLSSKVDGAPVRVDFDLNFSSNGKSYHRPIAHAYSEWSELDGLNIPLKAEIWQLWISPLDGPPMQTLTFDHSKWDAPFPEEQTYLTYYRLPEPEGVSKGLGWWWLLIAGGLACFAVWVIAVRRHT</sequence>
<evidence type="ECO:0000313" key="3">
    <source>
        <dbReference type="Proteomes" id="UP000094828"/>
    </source>
</evidence>
<organism evidence="2 3">
    <name type="scientific">Planctopirus hydrillae</name>
    <dbReference type="NCBI Taxonomy" id="1841610"/>
    <lineage>
        <taxon>Bacteria</taxon>
        <taxon>Pseudomonadati</taxon>
        <taxon>Planctomycetota</taxon>
        <taxon>Planctomycetia</taxon>
        <taxon>Planctomycetales</taxon>
        <taxon>Planctomycetaceae</taxon>
        <taxon>Planctopirus</taxon>
    </lineage>
</organism>
<keyword evidence="3" id="KW-1185">Reference proteome</keyword>
<name>A0A1C3ETW8_9PLAN</name>
<keyword evidence="1" id="KW-1133">Transmembrane helix</keyword>
<keyword evidence="1" id="KW-0812">Transmembrane</keyword>
<keyword evidence="1" id="KW-0472">Membrane</keyword>
<proteinExistence type="predicted"/>
<protein>
    <submittedName>
        <fullName evidence="2">Uncharacterized protein</fullName>
    </submittedName>
</protein>
<dbReference type="EMBL" id="LYDR01000007">
    <property type="protein sequence ID" value="ODA36649.1"/>
    <property type="molecule type" value="Genomic_DNA"/>
</dbReference>
<dbReference type="Proteomes" id="UP000094828">
    <property type="component" value="Unassembled WGS sequence"/>
</dbReference>
<gene>
    <name evidence="2" type="ORF">A6X21_15785</name>
</gene>
<dbReference type="AlphaFoldDB" id="A0A1C3ETW8"/>
<dbReference type="STRING" id="1841610.A6X21_15785"/>
<evidence type="ECO:0000256" key="1">
    <source>
        <dbReference type="SAM" id="Phobius"/>
    </source>
</evidence>
<feature type="transmembrane region" description="Helical" evidence="1">
    <location>
        <begin position="358"/>
        <end position="378"/>
    </location>
</feature>
<accession>A0A1C3ETW8</accession>
<evidence type="ECO:0000313" key="2">
    <source>
        <dbReference type="EMBL" id="ODA36649.1"/>
    </source>
</evidence>
<reference evidence="2 3" key="1">
    <citation type="submission" date="2016-05" db="EMBL/GenBank/DDBJ databases">
        <title>Genomic and physiological characterization of Planctopirus sp. isolated from fresh water lake.</title>
        <authorList>
            <person name="Subhash Y."/>
            <person name="Ramana C."/>
        </authorList>
    </citation>
    <scope>NUCLEOTIDE SEQUENCE [LARGE SCALE GENOMIC DNA]</scope>
    <source>
        <strain evidence="2 3">JC280</strain>
    </source>
</reference>
<comment type="caution">
    <text evidence="2">The sequence shown here is derived from an EMBL/GenBank/DDBJ whole genome shotgun (WGS) entry which is preliminary data.</text>
</comment>